<evidence type="ECO:0000256" key="2">
    <source>
        <dbReference type="ARBA" id="ARBA00009928"/>
    </source>
</evidence>
<dbReference type="GO" id="GO:0042438">
    <property type="term" value="P:melanin biosynthetic process"/>
    <property type="evidence" value="ECO:0007669"/>
    <property type="project" value="UniProtKB-KW"/>
</dbReference>
<dbReference type="OrthoDB" id="6132182at2759"/>
<dbReference type="Proteomes" id="UP000799437">
    <property type="component" value="Unassembled WGS sequence"/>
</dbReference>
<evidence type="ECO:0000313" key="15">
    <source>
        <dbReference type="Proteomes" id="UP000799437"/>
    </source>
</evidence>
<dbReference type="InterPro" id="IPR041640">
    <property type="entry name" value="Tyrosinase_C"/>
</dbReference>
<dbReference type="AlphaFoldDB" id="A0A6A6VZ40"/>
<feature type="region of interest" description="Disordered" evidence="11">
    <location>
        <begin position="233"/>
        <end position="255"/>
    </location>
</feature>
<sequence>MLGLSSITVLLALATLAISSPLQRLEDHITQIGRRQSGTFAVTGATGGAYPRLEIRDMQKNAPLWNLFLAALERWQAVDQDDKTSYFQIAAIHGQPLIPWDGVGATGSNQVGMCPHDSNVFGTWHRPYLALLEQLLQVQAFNIANSLPDGDTKSKTRDLANQLRFPYWDWAMNPPNGGPILPDSVTAQTVTIVYPDGTKTNRPNPLFQYRFHPLKANWFGGAYNKWDHTVRNPADVNNVQSPSNNGEAESKLQQGHANRRSSLYNILTQHQTFNQFSNHGTGNSPIGNLETIHDGVHQVFGEGHMQYLTVSAFDPVFWLHHINVDRLITLFQTVYPDTWVEPWSQHGDTWVYKSGTTLNSDSALLPFHASTDGLSAWNSAAAADWTRLGYTYPELVNRPSNASVRSAINKLYGNNQAAQKGISSRKRNASGKTYLAAIEAPVQALDGPYEVEVWLGPIDGKTLGYGPSSYVGSMAILATPGMNMNNVIRASVPLTERLNENGIAGILPDLGLDSILWSLKKELHYRVMQKGVEVPKERIPGLKVAVFSADVSPAATDEDFPIWGDLTKHNDITDGWSAWDDDT</sequence>
<keyword evidence="5" id="KW-0560">Oxidoreductase</keyword>
<dbReference type="RefSeq" id="XP_033597956.1">
    <property type="nucleotide sequence ID" value="XM_033738957.1"/>
</dbReference>
<evidence type="ECO:0000256" key="8">
    <source>
        <dbReference type="ARBA" id="ARBA00023101"/>
    </source>
</evidence>
<keyword evidence="7" id="KW-0503">Monooxygenase</keyword>
<evidence type="ECO:0000256" key="12">
    <source>
        <dbReference type="SAM" id="SignalP"/>
    </source>
</evidence>
<dbReference type="PRINTS" id="PR00092">
    <property type="entry name" value="TYROSINASE"/>
</dbReference>
<keyword evidence="4" id="KW-0479">Metal-binding</keyword>
<evidence type="ECO:0000313" key="14">
    <source>
        <dbReference type="EMBL" id="KAF2755505.1"/>
    </source>
</evidence>
<proteinExistence type="inferred from homology"/>
<dbReference type="InterPro" id="IPR002227">
    <property type="entry name" value="Tyrosinase_Cu-bd"/>
</dbReference>
<keyword evidence="8" id="KW-0470">Melanin biosynthesis</keyword>
<feature type="chain" id="PRO_5025565234" description="tyrosinase" evidence="12">
    <location>
        <begin position="20"/>
        <end position="583"/>
    </location>
</feature>
<name>A0A6A6VZ40_9PEZI</name>
<dbReference type="PANTHER" id="PTHR11474">
    <property type="entry name" value="TYROSINASE FAMILY MEMBER"/>
    <property type="match status" value="1"/>
</dbReference>
<comment type="catalytic activity">
    <reaction evidence="9">
        <text>2 L-dopa + O2 = 2 L-dopaquinone + 2 H2O</text>
        <dbReference type="Rhea" id="RHEA:34287"/>
        <dbReference type="ChEBI" id="CHEBI:15377"/>
        <dbReference type="ChEBI" id="CHEBI:15379"/>
        <dbReference type="ChEBI" id="CHEBI:57504"/>
        <dbReference type="ChEBI" id="CHEBI:57924"/>
        <dbReference type="EC" id="1.14.18.1"/>
    </reaction>
</comment>
<evidence type="ECO:0000256" key="10">
    <source>
        <dbReference type="ARBA" id="ARBA00048881"/>
    </source>
</evidence>
<gene>
    <name evidence="14" type="ORF">EJ05DRAFT_104120</name>
</gene>
<dbReference type="SUPFAM" id="SSF48056">
    <property type="entry name" value="Di-copper centre-containing domain"/>
    <property type="match status" value="1"/>
</dbReference>
<dbReference type="PANTHER" id="PTHR11474:SF76">
    <property type="entry name" value="SHKT DOMAIN-CONTAINING PROTEIN"/>
    <property type="match status" value="1"/>
</dbReference>
<dbReference type="Pfam" id="PF00264">
    <property type="entry name" value="Tyrosinase"/>
    <property type="match status" value="1"/>
</dbReference>
<organism evidence="14 15">
    <name type="scientific">Pseudovirgaria hyperparasitica</name>
    <dbReference type="NCBI Taxonomy" id="470096"/>
    <lineage>
        <taxon>Eukaryota</taxon>
        <taxon>Fungi</taxon>
        <taxon>Dikarya</taxon>
        <taxon>Ascomycota</taxon>
        <taxon>Pezizomycotina</taxon>
        <taxon>Dothideomycetes</taxon>
        <taxon>Dothideomycetes incertae sedis</taxon>
        <taxon>Acrospermales</taxon>
        <taxon>Acrospermaceae</taxon>
        <taxon>Pseudovirgaria</taxon>
    </lineage>
</organism>
<evidence type="ECO:0000259" key="13">
    <source>
        <dbReference type="PROSITE" id="PS00498"/>
    </source>
</evidence>
<dbReference type="GO" id="GO:0004503">
    <property type="term" value="F:tyrosinase activity"/>
    <property type="evidence" value="ECO:0007669"/>
    <property type="project" value="UniProtKB-EC"/>
</dbReference>
<feature type="compositionally biased region" description="Polar residues" evidence="11">
    <location>
        <begin position="235"/>
        <end position="255"/>
    </location>
</feature>
<feature type="domain" description="Tyrosinase copper-binding" evidence="13">
    <location>
        <begin position="314"/>
        <end position="325"/>
    </location>
</feature>
<dbReference type="EMBL" id="ML996577">
    <property type="protein sequence ID" value="KAF2755505.1"/>
    <property type="molecule type" value="Genomic_DNA"/>
</dbReference>
<dbReference type="InterPro" id="IPR008922">
    <property type="entry name" value="Di-copper_centre_dom_sf"/>
</dbReference>
<reference evidence="14" key="1">
    <citation type="journal article" date="2020" name="Stud. Mycol.">
        <title>101 Dothideomycetes genomes: a test case for predicting lifestyles and emergence of pathogens.</title>
        <authorList>
            <person name="Haridas S."/>
            <person name="Albert R."/>
            <person name="Binder M."/>
            <person name="Bloem J."/>
            <person name="Labutti K."/>
            <person name="Salamov A."/>
            <person name="Andreopoulos B."/>
            <person name="Baker S."/>
            <person name="Barry K."/>
            <person name="Bills G."/>
            <person name="Bluhm B."/>
            <person name="Cannon C."/>
            <person name="Castanera R."/>
            <person name="Culley D."/>
            <person name="Daum C."/>
            <person name="Ezra D."/>
            <person name="Gonzalez J."/>
            <person name="Henrissat B."/>
            <person name="Kuo A."/>
            <person name="Liang C."/>
            <person name="Lipzen A."/>
            <person name="Lutzoni F."/>
            <person name="Magnuson J."/>
            <person name="Mondo S."/>
            <person name="Nolan M."/>
            <person name="Ohm R."/>
            <person name="Pangilinan J."/>
            <person name="Park H.-J."/>
            <person name="Ramirez L."/>
            <person name="Alfaro M."/>
            <person name="Sun H."/>
            <person name="Tritt A."/>
            <person name="Yoshinaga Y."/>
            <person name="Zwiers L.-H."/>
            <person name="Turgeon B."/>
            <person name="Goodwin S."/>
            <person name="Spatafora J."/>
            <person name="Crous P."/>
            <person name="Grigoriev I."/>
        </authorList>
    </citation>
    <scope>NUCLEOTIDE SEQUENCE</scope>
    <source>
        <strain evidence="14">CBS 121739</strain>
    </source>
</reference>
<dbReference type="GeneID" id="54480011"/>
<keyword evidence="12" id="KW-0732">Signal</keyword>
<feature type="signal peptide" evidence="12">
    <location>
        <begin position="1"/>
        <end position="19"/>
    </location>
</feature>
<dbReference type="GO" id="GO:0046872">
    <property type="term" value="F:metal ion binding"/>
    <property type="evidence" value="ECO:0007669"/>
    <property type="project" value="UniProtKB-KW"/>
</dbReference>
<evidence type="ECO:0000256" key="7">
    <source>
        <dbReference type="ARBA" id="ARBA00023033"/>
    </source>
</evidence>
<dbReference type="Pfam" id="PF18132">
    <property type="entry name" value="Tyrosinase_C"/>
    <property type="match status" value="1"/>
</dbReference>
<evidence type="ECO:0000256" key="11">
    <source>
        <dbReference type="SAM" id="MobiDB-lite"/>
    </source>
</evidence>
<evidence type="ECO:0000256" key="9">
    <source>
        <dbReference type="ARBA" id="ARBA00048233"/>
    </source>
</evidence>
<dbReference type="PROSITE" id="PS00498">
    <property type="entry name" value="TYROSINASE_2"/>
    <property type="match status" value="1"/>
</dbReference>
<dbReference type="InterPro" id="IPR050316">
    <property type="entry name" value="Tyrosinase/Hemocyanin"/>
</dbReference>
<evidence type="ECO:0000256" key="5">
    <source>
        <dbReference type="ARBA" id="ARBA00023002"/>
    </source>
</evidence>
<accession>A0A6A6VZ40</accession>
<comment type="similarity">
    <text evidence="2">Belongs to the tyrosinase family.</text>
</comment>
<evidence type="ECO:0000256" key="4">
    <source>
        <dbReference type="ARBA" id="ARBA00022723"/>
    </source>
</evidence>
<comment type="catalytic activity">
    <reaction evidence="10">
        <text>L-tyrosine + O2 = L-dopaquinone + H2O</text>
        <dbReference type="Rhea" id="RHEA:18117"/>
        <dbReference type="ChEBI" id="CHEBI:15377"/>
        <dbReference type="ChEBI" id="CHEBI:15379"/>
        <dbReference type="ChEBI" id="CHEBI:57924"/>
        <dbReference type="ChEBI" id="CHEBI:58315"/>
        <dbReference type="EC" id="1.14.18.1"/>
    </reaction>
</comment>
<keyword evidence="6" id="KW-0186">Copper</keyword>
<protein>
    <recommendedName>
        <fullName evidence="3">tyrosinase</fullName>
        <ecNumber evidence="3">1.14.18.1</ecNumber>
    </recommendedName>
</protein>
<dbReference type="Gene3D" id="1.10.1280.10">
    <property type="entry name" value="Di-copper center containing domain from catechol oxidase"/>
    <property type="match status" value="1"/>
</dbReference>
<evidence type="ECO:0000256" key="3">
    <source>
        <dbReference type="ARBA" id="ARBA00011906"/>
    </source>
</evidence>
<comment type="cofactor">
    <cofactor evidence="1">
        <name>Cu(2+)</name>
        <dbReference type="ChEBI" id="CHEBI:29036"/>
    </cofactor>
</comment>
<evidence type="ECO:0000256" key="6">
    <source>
        <dbReference type="ARBA" id="ARBA00023008"/>
    </source>
</evidence>
<dbReference type="EC" id="1.14.18.1" evidence="3"/>
<evidence type="ECO:0000256" key="1">
    <source>
        <dbReference type="ARBA" id="ARBA00001973"/>
    </source>
</evidence>
<keyword evidence="15" id="KW-1185">Reference proteome</keyword>